<keyword evidence="1" id="KW-0472">Membrane</keyword>
<evidence type="ECO:0000256" key="1">
    <source>
        <dbReference type="SAM" id="Phobius"/>
    </source>
</evidence>
<dbReference type="EMBL" id="JAIGNU010000002">
    <property type="protein sequence ID" value="MBX7501834.1"/>
    <property type="molecule type" value="Genomic_DNA"/>
</dbReference>
<evidence type="ECO:0008006" key="4">
    <source>
        <dbReference type="Google" id="ProtNLM"/>
    </source>
</evidence>
<feature type="transmembrane region" description="Helical" evidence="1">
    <location>
        <begin position="121"/>
        <end position="141"/>
    </location>
</feature>
<dbReference type="RefSeq" id="WP_221603033.1">
    <property type="nucleotide sequence ID" value="NZ_JAIGNU010000002.1"/>
</dbReference>
<gene>
    <name evidence="2" type="ORF">K3181_10315</name>
</gene>
<reference evidence="2 3" key="1">
    <citation type="submission" date="2021-08" db="EMBL/GenBank/DDBJ databases">
        <title>Comparative Genomics Analysis of the Genus Qipengyuania Reveals Extensive Genetic Diversity and Metabolic Versatility, Including the Description of Fifteen Novel Species.</title>
        <authorList>
            <person name="Liu Y."/>
        </authorList>
    </citation>
    <scope>NUCLEOTIDE SEQUENCE [LARGE SCALE GENOMIC DNA]</scope>
    <source>
        <strain evidence="2 3">YG27</strain>
    </source>
</reference>
<comment type="caution">
    <text evidence="2">The sequence shown here is derived from an EMBL/GenBank/DDBJ whole genome shotgun (WGS) entry which is preliminary data.</text>
</comment>
<proteinExistence type="predicted"/>
<organism evidence="2 3">
    <name type="scientific">Qipengyuania mesophila</name>
    <dbReference type="NCBI Taxonomy" id="2867246"/>
    <lineage>
        <taxon>Bacteria</taxon>
        <taxon>Pseudomonadati</taxon>
        <taxon>Pseudomonadota</taxon>
        <taxon>Alphaproteobacteria</taxon>
        <taxon>Sphingomonadales</taxon>
        <taxon>Erythrobacteraceae</taxon>
        <taxon>Qipengyuania</taxon>
    </lineage>
</organism>
<dbReference type="Proteomes" id="UP000782554">
    <property type="component" value="Unassembled WGS sequence"/>
</dbReference>
<keyword evidence="3" id="KW-1185">Reference proteome</keyword>
<evidence type="ECO:0000313" key="3">
    <source>
        <dbReference type="Proteomes" id="UP000782554"/>
    </source>
</evidence>
<protein>
    <recommendedName>
        <fullName evidence="4">DUF1440 domain-containing protein</fullName>
    </recommendedName>
</protein>
<name>A0ABS7JW75_9SPHN</name>
<accession>A0ABS7JW75</accession>
<evidence type="ECO:0000313" key="2">
    <source>
        <dbReference type="EMBL" id="MBX7501834.1"/>
    </source>
</evidence>
<feature type="transmembrane region" description="Helical" evidence="1">
    <location>
        <begin position="87"/>
        <end position="109"/>
    </location>
</feature>
<keyword evidence="1" id="KW-1133">Transmembrane helix</keyword>
<feature type="transmembrane region" description="Helical" evidence="1">
    <location>
        <begin position="50"/>
        <end position="75"/>
    </location>
</feature>
<sequence>MRRWIYATLVCGTLDIVYAFIASATLKGRDPVTVLQGVATGPFGDAAASWGLGGAALGALTHYAIMAAMVAIGFTLHARKPFTTMPWWLAGSIYGLALWFVMYGIVLPMRFGAPFPNPDPVALVVWGLPHWLCVAWPLAWLTRRPT</sequence>
<keyword evidence="1" id="KW-0812">Transmembrane</keyword>